<dbReference type="SMART" id="SM00861">
    <property type="entry name" value="Transket_pyr"/>
    <property type="match status" value="1"/>
</dbReference>
<dbReference type="PANTHER" id="PTHR43257:SF2">
    <property type="entry name" value="PYRUVATE DEHYDROGENASE E1 COMPONENT SUBUNIT BETA"/>
    <property type="match status" value="1"/>
</dbReference>
<keyword evidence="3" id="KW-0786">Thiamine pyrophosphate</keyword>
<proteinExistence type="predicted"/>
<evidence type="ECO:0000256" key="2">
    <source>
        <dbReference type="ARBA" id="ARBA00023002"/>
    </source>
</evidence>
<dbReference type="Pfam" id="PF02780">
    <property type="entry name" value="Transketolase_C"/>
    <property type="match status" value="1"/>
</dbReference>
<protein>
    <submittedName>
        <fullName evidence="5">Alpha-ketoacid dehydrogenase subunit beta</fullName>
    </submittedName>
</protein>
<gene>
    <name evidence="5" type="ORF">CHM34_02075</name>
</gene>
<dbReference type="Gene3D" id="3.40.50.970">
    <property type="match status" value="1"/>
</dbReference>
<dbReference type="InterPro" id="IPR009014">
    <property type="entry name" value="Transketo_C/PFOR_II"/>
</dbReference>
<dbReference type="SUPFAM" id="SSF52922">
    <property type="entry name" value="TK C-terminal domain-like"/>
    <property type="match status" value="1"/>
</dbReference>
<comment type="caution">
    <text evidence="5">The sequence shown here is derived from an EMBL/GenBank/DDBJ whole genome shotgun (WGS) entry which is preliminary data.</text>
</comment>
<dbReference type="FunFam" id="3.40.50.970:FF:000001">
    <property type="entry name" value="Pyruvate dehydrogenase E1 beta subunit"/>
    <property type="match status" value="1"/>
</dbReference>
<dbReference type="Proteomes" id="UP000215459">
    <property type="component" value="Unassembled WGS sequence"/>
</dbReference>
<comment type="cofactor">
    <cofactor evidence="1">
        <name>thiamine diphosphate</name>
        <dbReference type="ChEBI" id="CHEBI:58937"/>
    </cofactor>
</comment>
<keyword evidence="2" id="KW-0560">Oxidoreductase</keyword>
<dbReference type="InterPro" id="IPR029061">
    <property type="entry name" value="THDP-binding"/>
</dbReference>
<reference evidence="5 6" key="1">
    <citation type="submission" date="2017-07" db="EMBL/GenBank/DDBJ databases">
        <title>The genome sequence of Paludifilum halophilum highlights mechanisms for microbial adaptation to high salt environemnts.</title>
        <authorList>
            <person name="Belbahri L."/>
        </authorList>
    </citation>
    <scope>NUCLEOTIDE SEQUENCE [LARGE SCALE GENOMIC DNA]</scope>
    <source>
        <strain evidence="5 6">DSM 102817</strain>
    </source>
</reference>
<evidence type="ECO:0000256" key="3">
    <source>
        <dbReference type="ARBA" id="ARBA00023052"/>
    </source>
</evidence>
<evidence type="ECO:0000313" key="6">
    <source>
        <dbReference type="Proteomes" id="UP000215459"/>
    </source>
</evidence>
<dbReference type="InterPro" id="IPR033248">
    <property type="entry name" value="Transketolase_C"/>
</dbReference>
<keyword evidence="6" id="KW-1185">Reference proteome</keyword>
<dbReference type="Gene3D" id="3.40.50.920">
    <property type="match status" value="1"/>
</dbReference>
<dbReference type="AlphaFoldDB" id="A0A235BC69"/>
<dbReference type="FunFam" id="3.40.50.920:FF:000001">
    <property type="entry name" value="Pyruvate dehydrogenase E1 beta subunit"/>
    <property type="match status" value="1"/>
</dbReference>
<dbReference type="OrthoDB" id="9771835at2"/>
<dbReference type="GO" id="GO:0016491">
    <property type="term" value="F:oxidoreductase activity"/>
    <property type="evidence" value="ECO:0007669"/>
    <property type="project" value="UniProtKB-KW"/>
</dbReference>
<dbReference type="PANTHER" id="PTHR43257">
    <property type="entry name" value="PYRUVATE DEHYDROGENASE E1 COMPONENT BETA SUBUNIT"/>
    <property type="match status" value="1"/>
</dbReference>
<evidence type="ECO:0000313" key="5">
    <source>
        <dbReference type="EMBL" id="OYD09802.1"/>
    </source>
</evidence>
<accession>A0A235BC69</accession>
<dbReference type="NCBIfam" id="NF006667">
    <property type="entry name" value="PRK09212.1"/>
    <property type="match status" value="1"/>
</dbReference>
<dbReference type="Pfam" id="PF02779">
    <property type="entry name" value="Transket_pyr"/>
    <property type="match status" value="1"/>
</dbReference>
<evidence type="ECO:0000256" key="1">
    <source>
        <dbReference type="ARBA" id="ARBA00001964"/>
    </source>
</evidence>
<dbReference type="SUPFAM" id="SSF52518">
    <property type="entry name" value="Thiamin diphosphate-binding fold (THDP-binding)"/>
    <property type="match status" value="1"/>
</dbReference>
<dbReference type="InterPro" id="IPR005475">
    <property type="entry name" value="Transketolase-like_Pyr-bd"/>
</dbReference>
<sequence length="327" mass="35724">MPVISYIDAVTQALREEMERDEKVFVLGEDVGVRGGVFRATGGLIEDFGPERVLDTPLTESAIAGVSIGASVYGMRPVAEMQFADFIMPAVNQIVSEAAKMRYRSNNSWHCPMVIRAPYGGGVHGALYHSQSVEKIFAGVPGLKIVTPSTPHDVKGLLKSAVRDEDPVLFFEHKRCYRLIKGEVPEEDYTVPIGKAEVKREGTDVTVISYGLTLHFALKAAEELEKEGISVHVLDLRTLVPLDREAVLEAVARTGKALIIHEDNLTGGFGGEVASVIAEHAFFELDAPVRRLCGPDVPAMPYSPPLEKEFILNPEKVTAAIRDLAEF</sequence>
<dbReference type="RefSeq" id="WP_094262904.1">
    <property type="nucleotide sequence ID" value="NZ_NOWF01000001.1"/>
</dbReference>
<name>A0A235BC69_9BACL</name>
<organism evidence="5 6">
    <name type="scientific">Paludifilum halophilum</name>
    <dbReference type="NCBI Taxonomy" id="1642702"/>
    <lineage>
        <taxon>Bacteria</taxon>
        <taxon>Bacillati</taxon>
        <taxon>Bacillota</taxon>
        <taxon>Bacilli</taxon>
        <taxon>Bacillales</taxon>
        <taxon>Thermoactinomycetaceae</taxon>
        <taxon>Paludifilum</taxon>
    </lineage>
</organism>
<dbReference type="CDD" id="cd07036">
    <property type="entry name" value="TPP_PYR_E1-PDHc-beta_like"/>
    <property type="match status" value="1"/>
</dbReference>
<feature type="domain" description="Transketolase-like pyrimidine-binding" evidence="4">
    <location>
        <begin position="4"/>
        <end position="179"/>
    </location>
</feature>
<evidence type="ECO:0000259" key="4">
    <source>
        <dbReference type="SMART" id="SM00861"/>
    </source>
</evidence>
<dbReference type="EMBL" id="NOWF01000001">
    <property type="protein sequence ID" value="OYD09802.1"/>
    <property type="molecule type" value="Genomic_DNA"/>
</dbReference>